<protein>
    <submittedName>
        <fullName evidence="1">Uncharacterized protein</fullName>
    </submittedName>
</protein>
<dbReference type="Proteomes" id="UP000772434">
    <property type="component" value="Unassembled WGS sequence"/>
</dbReference>
<name>A0A9P5TVD5_9AGAR</name>
<proteinExistence type="predicted"/>
<organism evidence="1 2">
    <name type="scientific">Rhodocollybia butyracea</name>
    <dbReference type="NCBI Taxonomy" id="206335"/>
    <lineage>
        <taxon>Eukaryota</taxon>
        <taxon>Fungi</taxon>
        <taxon>Dikarya</taxon>
        <taxon>Basidiomycota</taxon>
        <taxon>Agaricomycotina</taxon>
        <taxon>Agaricomycetes</taxon>
        <taxon>Agaricomycetidae</taxon>
        <taxon>Agaricales</taxon>
        <taxon>Marasmiineae</taxon>
        <taxon>Omphalotaceae</taxon>
        <taxon>Rhodocollybia</taxon>
    </lineage>
</organism>
<evidence type="ECO:0000313" key="2">
    <source>
        <dbReference type="Proteomes" id="UP000772434"/>
    </source>
</evidence>
<gene>
    <name evidence="1" type="ORF">BDP27DRAFT_1435370</name>
</gene>
<comment type="caution">
    <text evidence="1">The sequence shown here is derived from an EMBL/GenBank/DDBJ whole genome shotgun (WGS) entry which is preliminary data.</text>
</comment>
<dbReference type="EMBL" id="JADNRY010000580">
    <property type="protein sequence ID" value="KAF9038889.1"/>
    <property type="molecule type" value="Genomic_DNA"/>
</dbReference>
<dbReference type="AlphaFoldDB" id="A0A9P5TVD5"/>
<accession>A0A9P5TVD5</accession>
<sequence length="151" mass="16059">MAGHGLFNKLYTPRSVTTQAQVSTSSTVVTTLKSLESLSDVHPLTLKLGPVTPYALTVVPTSESLPDVHPTSSEGPVRLLHLKSRLSTSSTVVPTFKSPSDVHPLTPKIKTNLTLVLTNLPLVKTKFTQVKTNLLPRAGGSTPPALPTPHP</sequence>
<evidence type="ECO:0000313" key="1">
    <source>
        <dbReference type="EMBL" id="KAF9038889.1"/>
    </source>
</evidence>
<reference evidence="1" key="1">
    <citation type="submission" date="2020-11" db="EMBL/GenBank/DDBJ databases">
        <authorList>
            <consortium name="DOE Joint Genome Institute"/>
            <person name="Ahrendt S."/>
            <person name="Riley R."/>
            <person name="Andreopoulos W."/>
            <person name="Labutti K."/>
            <person name="Pangilinan J."/>
            <person name="Ruiz-Duenas F.J."/>
            <person name="Barrasa J.M."/>
            <person name="Sanchez-Garcia M."/>
            <person name="Camarero S."/>
            <person name="Miyauchi S."/>
            <person name="Serrano A."/>
            <person name="Linde D."/>
            <person name="Babiker R."/>
            <person name="Drula E."/>
            <person name="Ayuso-Fernandez I."/>
            <person name="Pacheco R."/>
            <person name="Padilla G."/>
            <person name="Ferreira P."/>
            <person name="Barriuso J."/>
            <person name="Kellner H."/>
            <person name="Castanera R."/>
            <person name="Alfaro M."/>
            <person name="Ramirez L."/>
            <person name="Pisabarro A.G."/>
            <person name="Kuo A."/>
            <person name="Tritt A."/>
            <person name="Lipzen A."/>
            <person name="He G."/>
            <person name="Yan M."/>
            <person name="Ng V."/>
            <person name="Cullen D."/>
            <person name="Martin F."/>
            <person name="Rosso M.-N."/>
            <person name="Henrissat B."/>
            <person name="Hibbett D."/>
            <person name="Martinez A.T."/>
            <person name="Grigoriev I.V."/>
        </authorList>
    </citation>
    <scope>NUCLEOTIDE SEQUENCE</scope>
    <source>
        <strain evidence="1">AH 40177</strain>
    </source>
</reference>
<keyword evidence="2" id="KW-1185">Reference proteome</keyword>